<comment type="caution">
    <text evidence="1">The sequence shown here is derived from an EMBL/GenBank/DDBJ whole genome shotgun (WGS) entry which is preliminary data.</text>
</comment>
<dbReference type="Proteomes" id="UP000886523">
    <property type="component" value="Unassembled WGS sequence"/>
</dbReference>
<proteinExistence type="predicted"/>
<dbReference type="EMBL" id="MU129001">
    <property type="protein sequence ID" value="KAF9511354.1"/>
    <property type="molecule type" value="Genomic_DNA"/>
</dbReference>
<dbReference type="AlphaFoldDB" id="A0A9P6ASQ4"/>
<accession>A0A9P6ASQ4</accession>
<organism evidence="1 2">
    <name type="scientific">Hydnum rufescens UP504</name>
    <dbReference type="NCBI Taxonomy" id="1448309"/>
    <lineage>
        <taxon>Eukaryota</taxon>
        <taxon>Fungi</taxon>
        <taxon>Dikarya</taxon>
        <taxon>Basidiomycota</taxon>
        <taxon>Agaricomycotina</taxon>
        <taxon>Agaricomycetes</taxon>
        <taxon>Cantharellales</taxon>
        <taxon>Hydnaceae</taxon>
        <taxon>Hydnum</taxon>
    </lineage>
</organism>
<evidence type="ECO:0000313" key="2">
    <source>
        <dbReference type="Proteomes" id="UP000886523"/>
    </source>
</evidence>
<dbReference type="OrthoDB" id="3331752at2759"/>
<protein>
    <submittedName>
        <fullName evidence="1">Uncharacterized protein</fullName>
    </submittedName>
</protein>
<reference evidence="1" key="1">
    <citation type="journal article" date="2020" name="Nat. Commun.">
        <title>Large-scale genome sequencing of mycorrhizal fungi provides insights into the early evolution of symbiotic traits.</title>
        <authorList>
            <person name="Miyauchi S."/>
            <person name="Kiss E."/>
            <person name="Kuo A."/>
            <person name="Drula E."/>
            <person name="Kohler A."/>
            <person name="Sanchez-Garcia M."/>
            <person name="Morin E."/>
            <person name="Andreopoulos B."/>
            <person name="Barry K.W."/>
            <person name="Bonito G."/>
            <person name="Buee M."/>
            <person name="Carver A."/>
            <person name="Chen C."/>
            <person name="Cichocki N."/>
            <person name="Clum A."/>
            <person name="Culley D."/>
            <person name="Crous P.W."/>
            <person name="Fauchery L."/>
            <person name="Girlanda M."/>
            <person name="Hayes R.D."/>
            <person name="Keri Z."/>
            <person name="LaButti K."/>
            <person name="Lipzen A."/>
            <person name="Lombard V."/>
            <person name="Magnuson J."/>
            <person name="Maillard F."/>
            <person name="Murat C."/>
            <person name="Nolan M."/>
            <person name="Ohm R.A."/>
            <person name="Pangilinan J."/>
            <person name="Pereira M.F."/>
            <person name="Perotto S."/>
            <person name="Peter M."/>
            <person name="Pfister S."/>
            <person name="Riley R."/>
            <person name="Sitrit Y."/>
            <person name="Stielow J.B."/>
            <person name="Szollosi G."/>
            <person name="Zifcakova L."/>
            <person name="Stursova M."/>
            <person name="Spatafora J.W."/>
            <person name="Tedersoo L."/>
            <person name="Vaario L.M."/>
            <person name="Yamada A."/>
            <person name="Yan M."/>
            <person name="Wang P."/>
            <person name="Xu J."/>
            <person name="Bruns T."/>
            <person name="Baldrian P."/>
            <person name="Vilgalys R."/>
            <person name="Dunand C."/>
            <person name="Henrissat B."/>
            <person name="Grigoriev I.V."/>
            <person name="Hibbett D."/>
            <person name="Nagy L.G."/>
            <person name="Martin F.M."/>
        </authorList>
    </citation>
    <scope>NUCLEOTIDE SEQUENCE</scope>
    <source>
        <strain evidence="1">UP504</strain>
    </source>
</reference>
<evidence type="ECO:0000313" key="1">
    <source>
        <dbReference type="EMBL" id="KAF9511354.1"/>
    </source>
</evidence>
<gene>
    <name evidence="1" type="ORF">BS47DRAFT_1346874</name>
</gene>
<sequence length="308" mass="34658">MGTIALAYISLRPDAFQLNALGGDIPFVVNSQQFQVHSWLGNSTSELPVEPLNVTFYIWPILCSLSVHNVNAWVHSNGDTRLERTNFNMTLANSTTPLIKPMVPSDPMVTSWSYIVDLLFAKQLDGRSGEDLYLGTPPWLEQSLNQTWSLTGLEDWLSNFAAFYYSFLVQHWRTNVSMLGLRIQPGAVMDGSVMDMIFLLRGSSLPGIIAGDDDEDLGRDGRRRRAERTMVMYKNSTLDVPERFDSEAHEKTGLQSSLRMITPPEELDFINSGDHETTDLQNSMRTITLAERLEDEPLLSILRAAGRQ</sequence>
<feature type="non-terminal residue" evidence="1">
    <location>
        <position position="308"/>
    </location>
</feature>
<name>A0A9P6ASQ4_9AGAM</name>
<keyword evidence="2" id="KW-1185">Reference proteome</keyword>